<sequence>MKIVQEQEKVFNPTPKIREIILQEYLEDFDKYSEEGSYFDDLNTSAHFEREIEDRVSEYHKNKMNFLEGLNLRSDYITLKKLELLNQKQKDQLFYWDTRIRILNAFKVAVKKQQELINEETLMLPRSSSCTVPLEPGKVLLTMDSDPVLRLLYLAIKDKPSLTTKQGEKAHYPVLIINDRPVTPIKAILTPPNERRYAYTNLFYNGKQHEEFNKLPKRKPKVTQNELVLFYFYGQIHNEIQSFAQIAEEFKMATQLEAIKYFTKDYGLSGDKFYHRLGDFQNGKVHLRKDREVVEGAIKLLQNQGCPKGVKEANKDLLSLIQEG</sequence>
<protein>
    <submittedName>
        <fullName evidence="1">Uncharacterized protein</fullName>
    </submittedName>
</protein>
<gene>
    <name evidence="1" type="ORF">HUW48_12330</name>
</gene>
<reference evidence="1 2" key="1">
    <citation type="submission" date="2020-06" db="EMBL/GenBank/DDBJ databases">
        <authorList>
            <person name="Hwang Y.J."/>
        </authorList>
    </citation>
    <scope>NUCLEOTIDE SEQUENCE [LARGE SCALE GENOMIC DNA]</scope>
    <source>
        <strain evidence="1 2">KUDC8001</strain>
    </source>
</reference>
<dbReference type="RefSeq" id="WP_182415955.1">
    <property type="nucleotide sequence ID" value="NZ_CP055153.1"/>
</dbReference>
<organism evidence="1 2">
    <name type="scientific">Adhaeribacter radiodurans</name>
    <dbReference type="NCBI Taxonomy" id="2745197"/>
    <lineage>
        <taxon>Bacteria</taxon>
        <taxon>Pseudomonadati</taxon>
        <taxon>Bacteroidota</taxon>
        <taxon>Cytophagia</taxon>
        <taxon>Cytophagales</taxon>
        <taxon>Hymenobacteraceae</taxon>
        <taxon>Adhaeribacter</taxon>
    </lineage>
</organism>
<dbReference type="EMBL" id="CP055153">
    <property type="protein sequence ID" value="QMU28773.1"/>
    <property type="molecule type" value="Genomic_DNA"/>
</dbReference>
<keyword evidence="2" id="KW-1185">Reference proteome</keyword>
<reference evidence="1 2" key="2">
    <citation type="submission" date="2020-08" db="EMBL/GenBank/DDBJ databases">
        <title>Adhaeribacter dokdonensis sp. nov., isolated from the rhizosphere of Elymus tsukushiensis, a plant native to the Dokdo Islands, Republic of Korea.</title>
        <authorList>
            <person name="Ghim S.Y."/>
        </authorList>
    </citation>
    <scope>NUCLEOTIDE SEQUENCE [LARGE SCALE GENOMIC DNA]</scope>
    <source>
        <strain evidence="1 2">KUDC8001</strain>
    </source>
</reference>
<dbReference type="AlphaFoldDB" id="A0A7L7L7N0"/>
<accession>A0A7L7L7N0</accession>
<name>A0A7L7L7N0_9BACT</name>
<dbReference type="Proteomes" id="UP000514509">
    <property type="component" value="Chromosome"/>
</dbReference>
<dbReference type="KEGG" id="add:HUW48_12330"/>
<evidence type="ECO:0000313" key="1">
    <source>
        <dbReference type="EMBL" id="QMU28773.1"/>
    </source>
</evidence>
<evidence type="ECO:0000313" key="2">
    <source>
        <dbReference type="Proteomes" id="UP000514509"/>
    </source>
</evidence>
<proteinExistence type="predicted"/>